<dbReference type="NCBIfam" id="TIGR01634">
    <property type="entry name" value="tail_P2_I"/>
    <property type="match status" value="1"/>
</dbReference>
<dbReference type="RefSeq" id="WP_015294731.1">
    <property type="nucleotide sequence ID" value="NC_019953.1"/>
</dbReference>
<evidence type="ECO:0000313" key="1">
    <source>
        <dbReference type="EMBL" id="CCO25534.1"/>
    </source>
</evidence>
<evidence type="ECO:0000313" key="2">
    <source>
        <dbReference type="Proteomes" id="UP000010808"/>
    </source>
</evidence>
<keyword evidence="2" id="KW-1185">Reference proteome</keyword>
<sequence>MADLLPISATKQERALSESMARIESVPIPIRKLWNPDTCPVELLPWLAWSLSVDWWDDEWPESVKREMVRSSIQIHRHKGTPWAVKKALEIVGLDDAEIIERSSLLQEYDKQGGLRLDGSWRCEPNQRLSPFERLTGSLWPYHWATFHVRLNIAQASKPGILETARKAVDMAKPLRSWPLWNVFLSMTGPSPNEAKSGASALTGSTIPQPANLRLDGSWTLGRDKAPARLKGQPLGFALGESIPGIVTKRLKNERLSTAIHGSKTLAINPGELDLRRDPLCRLSEKIMRLNGAWNVGTGLSLNGGWNLSGETRLVEAARLGKLPDYRLNGKLRLGISNPVCTTWPSVH</sequence>
<protein>
    <recommendedName>
        <fullName evidence="3">Phage tail protein I</fullName>
    </recommendedName>
</protein>
<dbReference type="Proteomes" id="UP000010808">
    <property type="component" value="Plasmid DESAM_p"/>
</dbReference>
<dbReference type="PATRIC" id="fig|1121451.3.peg.3467"/>
<organism evidence="1 2">
    <name type="scientific">Maridesulfovibrio hydrothermalis AM13 = DSM 14728</name>
    <dbReference type="NCBI Taxonomy" id="1121451"/>
    <lineage>
        <taxon>Bacteria</taxon>
        <taxon>Pseudomonadati</taxon>
        <taxon>Thermodesulfobacteriota</taxon>
        <taxon>Desulfovibrionia</taxon>
        <taxon>Desulfovibrionales</taxon>
        <taxon>Desulfovibrionaceae</taxon>
        <taxon>Maridesulfovibrio</taxon>
    </lineage>
</organism>
<dbReference type="KEGG" id="dhy:DESAM_p0003"/>
<dbReference type="Pfam" id="PF09684">
    <property type="entry name" value="Tail_P2_I"/>
    <property type="match status" value="1"/>
</dbReference>
<proteinExistence type="predicted"/>
<accession>L0RFK5</accession>
<name>L0RFK5_9BACT</name>
<reference evidence="1 2" key="1">
    <citation type="submission" date="2012-10" db="EMBL/GenBank/DDBJ databases">
        <authorList>
            <person name="Genoscope - CEA"/>
        </authorList>
    </citation>
    <scope>NUCLEOTIDE SEQUENCE [LARGE SCALE GENOMIC DNA]</scope>
    <source>
        <strain evidence="2">AM13 / DSM 14728</strain>
        <plasmid evidence="1 2">DESAM_p</plasmid>
    </source>
</reference>
<dbReference type="AlphaFoldDB" id="L0RFK5"/>
<dbReference type="OrthoDB" id="90759at2"/>
<dbReference type="EMBL" id="FO203523">
    <property type="protein sequence ID" value="CCO25534.1"/>
    <property type="molecule type" value="Genomic_DNA"/>
</dbReference>
<dbReference type="HOGENOM" id="CLU_796266_0_0_7"/>
<gene>
    <name evidence="1" type="ORF">DESAM_p0003</name>
</gene>
<evidence type="ECO:0008006" key="3">
    <source>
        <dbReference type="Google" id="ProtNLM"/>
    </source>
</evidence>
<geneLocation type="plasmid" evidence="1 2">
    <name>DESAM_p</name>
</geneLocation>
<keyword evidence="1" id="KW-0614">Plasmid</keyword>
<dbReference type="eggNOG" id="COG4385">
    <property type="taxonomic scope" value="Bacteria"/>
</dbReference>
<dbReference type="InterPro" id="IPR006521">
    <property type="entry name" value="Tail_protein_I"/>
</dbReference>